<reference evidence="2 3" key="1">
    <citation type="submission" date="2016-11" db="EMBL/GenBank/DDBJ databases">
        <title>The macronuclear genome of Stentor coeruleus: a giant cell with tiny introns.</title>
        <authorList>
            <person name="Slabodnick M."/>
            <person name="Ruby J.G."/>
            <person name="Reiff S.B."/>
            <person name="Swart E.C."/>
            <person name="Gosai S."/>
            <person name="Prabakaran S."/>
            <person name="Witkowska E."/>
            <person name="Larue G.E."/>
            <person name="Fisher S."/>
            <person name="Freeman R.M."/>
            <person name="Gunawardena J."/>
            <person name="Chu W."/>
            <person name="Stover N.A."/>
            <person name="Gregory B.D."/>
            <person name="Nowacki M."/>
            <person name="Derisi J."/>
            <person name="Roy S.W."/>
            <person name="Marshall W.F."/>
            <person name="Sood P."/>
        </authorList>
    </citation>
    <scope>NUCLEOTIDE SEQUENCE [LARGE SCALE GENOMIC DNA]</scope>
    <source>
        <strain evidence="2">WM001</strain>
    </source>
</reference>
<feature type="region of interest" description="Disordered" evidence="1">
    <location>
        <begin position="287"/>
        <end position="313"/>
    </location>
</feature>
<keyword evidence="3" id="KW-1185">Reference proteome</keyword>
<evidence type="ECO:0000256" key="1">
    <source>
        <dbReference type="SAM" id="MobiDB-lite"/>
    </source>
</evidence>
<evidence type="ECO:0000313" key="2">
    <source>
        <dbReference type="EMBL" id="OMJ88429.1"/>
    </source>
</evidence>
<protein>
    <submittedName>
        <fullName evidence="2">Uncharacterized protein</fullName>
    </submittedName>
</protein>
<comment type="caution">
    <text evidence="2">The sequence shown here is derived from an EMBL/GenBank/DDBJ whole genome shotgun (WGS) entry which is preliminary data.</text>
</comment>
<dbReference type="EMBL" id="MPUH01000151">
    <property type="protein sequence ID" value="OMJ88429.1"/>
    <property type="molecule type" value="Genomic_DNA"/>
</dbReference>
<evidence type="ECO:0000313" key="3">
    <source>
        <dbReference type="Proteomes" id="UP000187209"/>
    </source>
</evidence>
<dbReference type="OrthoDB" id="324079at2759"/>
<dbReference type="AlphaFoldDB" id="A0A1R2CHC2"/>
<name>A0A1R2CHC2_9CILI</name>
<sequence length="507" mass="58640">MHGVLKDCLTSIHDMSLEIYILMASALKDIQQIKITNDIRYHSLLMNKLLQISAMIEDNTYRSHKEKNSICEVIKDDKDICVEDEDIIKEFNIRILRVTARTLNIWKKIVCPQKEAGIICCGFLLLYCEVDPAIKVSPLVKIRFDKAVVLMKNYIVNPGYVVTVIRKTKEYIENEQISVEAIRRIHDMLGRITSEEVKNMDKTLSGFVLYELLVYSVKYYENYAKEKYNLNIYSKNLLVDNEKVVEKSDVVRQVFNRKVEKIPLSRAAISPSRTKYLNLSFSPMKSIPKKNTSSQASLDSQRSSKNLTPTRANNIKLRRTLINNNSPSKSSIKVIRKNTPKTFQRTFSPGKLLKTSIKSLSKSIDTNQKSLNNSIRISSPKKNCSSTTSPLRNKISVNIPGHKSFDNRDVLEEMQYQQFIEEKFRNFLVGKLNHISFQDESFEARLECEDKAMKNRESWMKEFEGNVGVIRFNAVKKLCDERRFTAELIRAQRQIELLEGSQSKYAR</sequence>
<accession>A0A1R2CHC2</accession>
<proteinExistence type="predicted"/>
<feature type="compositionally biased region" description="Low complexity" evidence="1">
    <location>
        <begin position="293"/>
        <end position="304"/>
    </location>
</feature>
<dbReference type="Proteomes" id="UP000187209">
    <property type="component" value="Unassembled WGS sequence"/>
</dbReference>
<organism evidence="2 3">
    <name type="scientific">Stentor coeruleus</name>
    <dbReference type="NCBI Taxonomy" id="5963"/>
    <lineage>
        <taxon>Eukaryota</taxon>
        <taxon>Sar</taxon>
        <taxon>Alveolata</taxon>
        <taxon>Ciliophora</taxon>
        <taxon>Postciliodesmatophora</taxon>
        <taxon>Heterotrichea</taxon>
        <taxon>Heterotrichida</taxon>
        <taxon>Stentoridae</taxon>
        <taxon>Stentor</taxon>
    </lineage>
</organism>
<gene>
    <name evidence="2" type="ORF">SteCoe_9653</name>
</gene>